<reference evidence="5" key="1">
    <citation type="journal article" date="2019" name="Int. J. Syst. Evol. Microbiol.">
        <title>The Global Catalogue of Microorganisms (GCM) 10K type strain sequencing project: providing services to taxonomists for standard genome sequencing and annotation.</title>
        <authorList>
            <consortium name="The Broad Institute Genomics Platform"/>
            <consortium name="The Broad Institute Genome Sequencing Center for Infectious Disease"/>
            <person name="Wu L."/>
            <person name="Ma J."/>
        </authorList>
    </citation>
    <scope>NUCLEOTIDE SEQUENCE [LARGE SCALE GENOMIC DNA]</scope>
    <source>
        <strain evidence="5">JCM 17593</strain>
    </source>
</reference>
<protein>
    <submittedName>
        <fullName evidence="4">ABC transporter family substrate-binding protein</fullName>
    </submittedName>
</protein>
<proteinExistence type="predicted"/>
<feature type="region of interest" description="Disordered" evidence="1">
    <location>
        <begin position="28"/>
        <end position="55"/>
    </location>
</feature>
<organism evidence="4 5">
    <name type="scientific">Gryllotalpicola kribbensis</name>
    <dbReference type="NCBI Taxonomy" id="993084"/>
    <lineage>
        <taxon>Bacteria</taxon>
        <taxon>Bacillati</taxon>
        <taxon>Actinomycetota</taxon>
        <taxon>Actinomycetes</taxon>
        <taxon>Micrococcales</taxon>
        <taxon>Microbacteriaceae</taxon>
        <taxon>Gryllotalpicola</taxon>
    </lineage>
</organism>
<sequence>MNRRKSVLAATAALGATALLLTGCAQGNKPTSNPSAAKSSSELPATGWTSAPASDVKQGGTITLPVASVPVNFNGLTVDGNEADTTLQNSPTSGGPIVFKEDGTPTVDKDYAESVELTSKSPEVVTVKLNPKAVWQDGTPITSKDYQATFAAMSGKDTKFSIASSNGYSQVSSFDIKSDTEFTVTFGTDFADWQSLFGAPLPASIASDPKQFNDAYATKPLPSDGPFMYSKVDNTGGVYEEVPNPKWWGDKPKLDKIIFKVIDDTSATATAFANKELDALDIASAADSYKTAKSRSDAELQISGGLTWTHVTLSGTQGPTKDVKVRQAIAHAINRKLIAQSANAPVGAPAETQGSFIFMPGQKGYEDYADKYIAYNPKKAKSLLKEAGYTESNGSWSKDGEQLKLTMVIPQGSATNKQRALQVQSDLKAIGIPVEFNEVPTDKFFSDDYVLGGNFEMTGFSWVGTPFPISSGQSIYVTKGEQNFGKVPAPGLDELYKQANSLDEDTRYAAAKKIDESLFKTVPIIPLAPLPNVVAVTKGLVNFGATEFQAGGLAMGAADWTTVGFKK</sequence>
<dbReference type="PROSITE" id="PS51257">
    <property type="entry name" value="PROKAR_LIPOPROTEIN"/>
    <property type="match status" value="1"/>
</dbReference>
<accession>A0ABP8AKM8</accession>
<feature type="compositionally biased region" description="Polar residues" evidence="1">
    <location>
        <begin position="28"/>
        <end position="52"/>
    </location>
</feature>
<dbReference type="Gene3D" id="3.40.190.10">
    <property type="entry name" value="Periplasmic binding protein-like II"/>
    <property type="match status" value="1"/>
</dbReference>
<evidence type="ECO:0000313" key="5">
    <source>
        <dbReference type="Proteomes" id="UP001500213"/>
    </source>
</evidence>
<evidence type="ECO:0000259" key="3">
    <source>
        <dbReference type="Pfam" id="PF00496"/>
    </source>
</evidence>
<dbReference type="Gene3D" id="3.90.76.10">
    <property type="entry name" value="Dipeptide-binding Protein, Domain 1"/>
    <property type="match status" value="1"/>
</dbReference>
<dbReference type="PANTHER" id="PTHR30290">
    <property type="entry name" value="PERIPLASMIC BINDING COMPONENT OF ABC TRANSPORTER"/>
    <property type="match status" value="1"/>
</dbReference>
<evidence type="ECO:0000256" key="2">
    <source>
        <dbReference type="SAM" id="SignalP"/>
    </source>
</evidence>
<dbReference type="InterPro" id="IPR030678">
    <property type="entry name" value="Peptide/Ni-bd"/>
</dbReference>
<feature type="signal peptide" evidence="2">
    <location>
        <begin position="1"/>
        <end position="27"/>
    </location>
</feature>
<evidence type="ECO:0000313" key="4">
    <source>
        <dbReference type="EMBL" id="GAA4185545.1"/>
    </source>
</evidence>
<gene>
    <name evidence="4" type="ORF">GCM10022288_07740</name>
</gene>
<comment type="caution">
    <text evidence="4">The sequence shown here is derived from an EMBL/GenBank/DDBJ whole genome shotgun (WGS) entry which is preliminary data.</text>
</comment>
<dbReference type="PIRSF" id="PIRSF002741">
    <property type="entry name" value="MppA"/>
    <property type="match status" value="1"/>
</dbReference>
<dbReference type="Gene3D" id="3.10.105.10">
    <property type="entry name" value="Dipeptide-binding Protein, Domain 3"/>
    <property type="match status" value="1"/>
</dbReference>
<dbReference type="PANTHER" id="PTHR30290:SF65">
    <property type="entry name" value="MONOACYL PHOSPHATIDYLINOSITOL TETRAMANNOSIDE-BINDING PROTEIN LPQW-RELATED"/>
    <property type="match status" value="1"/>
</dbReference>
<evidence type="ECO:0000256" key="1">
    <source>
        <dbReference type="SAM" id="MobiDB-lite"/>
    </source>
</evidence>
<dbReference type="Pfam" id="PF00496">
    <property type="entry name" value="SBP_bac_5"/>
    <property type="match status" value="1"/>
</dbReference>
<keyword evidence="5" id="KW-1185">Reference proteome</keyword>
<dbReference type="CDD" id="cd08501">
    <property type="entry name" value="PBP2_Lpqw"/>
    <property type="match status" value="1"/>
</dbReference>
<feature type="domain" description="Solute-binding protein family 5" evidence="3">
    <location>
        <begin position="110"/>
        <end position="482"/>
    </location>
</feature>
<dbReference type="EMBL" id="BAABBX010000005">
    <property type="protein sequence ID" value="GAA4185545.1"/>
    <property type="molecule type" value="Genomic_DNA"/>
</dbReference>
<dbReference type="Proteomes" id="UP001500213">
    <property type="component" value="Unassembled WGS sequence"/>
</dbReference>
<feature type="chain" id="PRO_5045985292" evidence="2">
    <location>
        <begin position="28"/>
        <end position="567"/>
    </location>
</feature>
<name>A0ABP8AKM8_9MICO</name>
<dbReference type="InterPro" id="IPR000914">
    <property type="entry name" value="SBP_5_dom"/>
</dbReference>
<dbReference type="RefSeq" id="WP_344774000.1">
    <property type="nucleotide sequence ID" value="NZ_BAABBX010000005.1"/>
</dbReference>
<keyword evidence="2" id="KW-0732">Signal</keyword>
<dbReference type="SUPFAM" id="SSF53850">
    <property type="entry name" value="Periplasmic binding protein-like II"/>
    <property type="match status" value="1"/>
</dbReference>
<dbReference type="InterPro" id="IPR039424">
    <property type="entry name" value="SBP_5"/>
</dbReference>